<dbReference type="GO" id="GO:0046872">
    <property type="term" value="F:metal ion binding"/>
    <property type="evidence" value="ECO:0007669"/>
    <property type="project" value="UniProtKB-KW"/>
</dbReference>
<dbReference type="PANTHER" id="PTHR43270:SF4">
    <property type="entry name" value="CARNOSINE DIPEPTIDASE 2, ISOFORM A"/>
    <property type="match status" value="1"/>
</dbReference>
<dbReference type="InterPro" id="IPR011650">
    <property type="entry name" value="Peptidase_M20_dimer"/>
</dbReference>
<organism evidence="6 7">
    <name type="scientific">Hermanssonia centrifuga</name>
    <dbReference type="NCBI Taxonomy" id="98765"/>
    <lineage>
        <taxon>Eukaryota</taxon>
        <taxon>Fungi</taxon>
        <taxon>Dikarya</taxon>
        <taxon>Basidiomycota</taxon>
        <taxon>Agaricomycotina</taxon>
        <taxon>Agaricomycetes</taxon>
        <taxon>Polyporales</taxon>
        <taxon>Meruliaceae</taxon>
        <taxon>Hermanssonia</taxon>
    </lineage>
</organism>
<dbReference type="PROSITE" id="PS00759">
    <property type="entry name" value="ARGE_DAPE_CPG2_2"/>
    <property type="match status" value="1"/>
</dbReference>
<dbReference type="InterPro" id="IPR002933">
    <property type="entry name" value="Peptidase_M20"/>
</dbReference>
<evidence type="ECO:0000256" key="4">
    <source>
        <dbReference type="ARBA" id="ARBA00022801"/>
    </source>
</evidence>
<dbReference type="AlphaFoldDB" id="A0A4S4KVE2"/>
<comment type="similarity">
    <text evidence="1">Belongs to the peptidase M20A family.</text>
</comment>
<dbReference type="SUPFAM" id="SSF53187">
    <property type="entry name" value="Zn-dependent exopeptidases"/>
    <property type="match status" value="1"/>
</dbReference>
<accession>A0A4S4KVE2</accession>
<dbReference type="PANTHER" id="PTHR43270">
    <property type="entry name" value="BETA-ALA-HIS DIPEPTIDASE"/>
    <property type="match status" value="1"/>
</dbReference>
<dbReference type="GO" id="GO:0008233">
    <property type="term" value="F:peptidase activity"/>
    <property type="evidence" value="ECO:0007669"/>
    <property type="project" value="UniProtKB-KW"/>
</dbReference>
<dbReference type="Pfam" id="PF07687">
    <property type="entry name" value="M20_dimer"/>
    <property type="match status" value="1"/>
</dbReference>
<dbReference type="Proteomes" id="UP000309038">
    <property type="component" value="Unassembled WGS sequence"/>
</dbReference>
<dbReference type="EMBL" id="SGPJ01000012">
    <property type="protein sequence ID" value="THH02018.1"/>
    <property type="molecule type" value="Genomic_DNA"/>
</dbReference>
<feature type="domain" description="Peptidase M20 dimerisation" evidence="5">
    <location>
        <begin position="213"/>
        <end position="371"/>
    </location>
</feature>
<sequence>MAAPQKFLDFIDSNVPKLIDRLAEAVAIPSISGDASRRQDVYKMGSWLEAQLNKFGVKTEAIPLGQEHIEGQVLELPPAIVGRIGEDPKKKTILIYGHFDVQPANVSDGWNTDPFKMHFDKESGRMYGRGTTDDKGPIMGWLNVLEAHHNLGIELPVNMRFCFEGMEESGSEGLDEFIGTEAKKGNDGWFGGVDCVCISDNYWLNDRTPALTYGLRGLTYFNVLVSGPGADLHSGIFGGAVYEPMTALIALMGKLVTQDGQILIPGVYDGIKPAASDELEIYEKLDYSVQDLEASAGGKIAISDDKSTVLMARMRNPSLSLHGIEGAFSGVGAKTVIPATVGGKFSLRLVPPQQPDDIRAKVETYLQAEFAKLNTKCTMKIEYLHGGIPWVADHRHWNYQAAKNATEAVYLRSPDFTREGGSIPVTLTFAENLGVNVLLLPMGRGDDGAHSTNEKLDLSNYIQGTKLLGSYLYEVASITSKA</sequence>
<evidence type="ECO:0000256" key="1">
    <source>
        <dbReference type="ARBA" id="ARBA00006247"/>
    </source>
</evidence>
<keyword evidence="2" id="KW-0645">Protease</keyword>
<keyword evidence="7" id="KW-1185">Reference proteome</keyword>
<evidence type="ECO:0000313" key="7">
    <source>
        <dbReference type="Proteomes" id="UP000309038"/>
    </source>
</evidence>
<dbReference type="CDD" id="cd05676">
    <property type="entry name" value="M20_dipept_like_CNDP"/>
    <property type="match status" value="1"/>
</dbReference>
<evidence type="ECO:0000256" key="3">
    <source>
        <dbReference type="ARBA" id="ARBA00022723"/>
    </source>
</evidence>
<dbReference type="Pfam" id="PF01546">
    <property type="entry name" value="Peptidase_M20"/>
    <property type="match status" value="1"/>
</dbReference>
<evidence type="ECO:0000313" key="6">
    <source>
        <dbReference type="EMBL" id="THH02018.1"/>
    </source>
</evidence>
<evidence type="ECO:0000256" key="2">
    <source>
        <dbReference type="ARBA" id="ARBA00022670"/>
    </source>
</evidence>
<evidence type="ECO:0000259" key="5">
    <source>
        <dbReference type="Pfam" id="PF07687"/>
    </source>
</evidence>
<dbReference type="InterPro" id="IPR051458">
    <property type="entry name" value="Cyt/Met_Dipeptidase"/>
</dbReference>
<protein>
    <recommendedName>
        <fullName evidence="5">Peptidase M20 dimerisation domain-containing protein</fullName>
    </recommendedName>
</protein>
<dbReference type="Gene3D" id="3.40.630.10">
    <property type="entry name" value="Zn peptidases"/>
    <property type="match status" value="1"/>
</dbReference>
<reference evidence="6 7" key="1">
    <citation type="submission" date="2019-02" db="EMBL/GenBank/DDBJ databases">
        <title>Genome sequencing of the rare red list fungi Phlebia centrifuga.</title>
        <authorList>
            <person name="Buettner E."/>
            <person name="Kellner H."/>
        </authorList>
    </citation>
    <scope>NUCLEOTIDE SEQUENCE [LARGE SCALE GENOMIC DNA]</scope>
    <source>
        <strain evidence="6 7">DSM 108282</strain>
    </source>
</reference>
<dbReference type="GO" id="GO:0006508">
    <property type="term" value="P:proteolysis"/>
    <property type="evidence" value="ECO:0007669"/>
    <property type="project" value="UniProtKB-KW"/>
</dbReference>
<dbReference type="InterPro" id="IPR001261">
    <property type="entry name" value="ArgE/DapE_CS"/>
</dbReference>
<keyword evidence="4" id="KW-0378">Hydrolase</keyword>
<dbReference type="Gene3D" id="3.30.70.360">
    <property type="match status" value="1"/>
</dbReference>
<comment type="caution">
    <text evidence="6">The sequence shown here is derived from an EMBL/GenBank/DDBJ whole genome shotgun (WGS) entry which is preliminary data.</text>
</comment>
<name>A0A4S4KVE2_9APHY</name>
<gene>
    <name evidence="6" type="ORF">EW026_g776</name>
</gene>
<keyword evidence="3" id="KW-0479">Metal-binding</keyword>
<proteinExistence type="inferred from homology"/>